<dbReference type="PROSITE" id="PS50157">
    <property type="entry name" value="ZINC_FINGER_C2H2_2"/>
    <property type="match status" value="2"/>
</dbReference>
<feature type="region of interest" description="Disordered" evidence="8">
    <location>
        <begin position="1"/>
        <end position="70"/>
    </location>
</feature>
<evidence type="ECO:0000256" key="7">
    <source>
        <dbReference type="PROSITE-ProRule" id="PRU00042"/>
    </source>
</evidence>
<feature type="domain" description="C2H2-type" evidence="9">
    <location>
        <begin position="228"/>
        <end position="251"/>
    </location>
</feature>
<organism evidence="10 11">
    <name type="scientific">Trichinella spiralis</name>
    <name type="common">Trichina worm</name>
    <dbReference type="NCBI Taxonomy" id="6334"/>
    <lineage>
        <taxon>Eukaryota</taxon>
        <taxon>Metazoa</taxon>
        <taxon>Ecdysozoa</taxon>
        <taxon>Nematoda</taxon>
        <taxon>Enoplea</taxon>
        <taxon>Dorylaimia</taxon>
        <taxon>Trichinellida</taxon>
        <taxon>Trichinellidae</taxon>
        <taxon>Trichinella</taxon>
    </lineage>
</organism>
<accession>A0ABR3K0E5</accession>
<dbReference type="InterPro" id="IPR013087">
    <property type="entry name" value="Znf_C2H2_type"/>
</dbReference>
<keyword evidence="4 7" id="KW-0863">Zinc-finger</keyword>
<keyword evidence="2" id="KW-0479">Metal-binding</keyword>
<evidence type="ECO:0000313" key="10">
    <source>
        <dbReference type="EMBL" id="KAL1226591.1"/>
    </source>
</evidence>
<keyword evidence="6" id="KW-0539">Nucleus</keyword>
<feature type="domain" description="C2H2-type" evidence="9">
    <location>
        <begin position="354"/>
        <end position="378"/>
    </location>
</feature>
<feature type="region of interest" description="Disordered" evidence="8">
    <location>
        <begin position="413"/>
        <end position="441"/>
    </location>
</feature>
<evidence type="ECO:0000256" key="5">
    <source>
        <dbReference type="ARBA" id="ARBA00022833"/>
    </source>
</evidence>
<reference evidence="10 11" key="1">
    <citation type="submission" date="2024-07" db="EMBL/GenBank/DDBJ databases">
        <title>Enhanced genomic and transcriptomic resources for Trichinella pseudospiralis and T. spiralis underpin the discovery of pronounced molecular differences between stages and species.</title>
        <authorList>
            <person name="Pasi K.K."/>
            <person name="La Rosa G."/>
            <person name="Gomez-Morales M.A."/>
            <person name="Tosini F."/>
            <person name="Sumanam S."/>
            <person name="Young N.D."/>
            <person name="Chang B.C."/>
            <person name="Robin G.B."/>
        </authorList>
    </citation>
    <scope>NUCLEOTIDE SEQUENCE [LARGE SCALE GENOMIC DNA]</scope>
    <source>
        <strain evidence="10">ISS534</strain>
    </source>
</reference>
<dbReference type="Proteomes" id="UP001558632">
    <property type="component" value="Unassembled WGS sequence"/>
</dbReference>
<feature type="compositionally biased region" description="Polar residues" evidence="8">
    <location>
        <begin position="8"/>
        <end position="19"/>
    </location>
</feature>
<gene>
    <name evidence="10" type="ORF">TSPI_08179</name>
</gene>
<feature type="region of interest" description="Disordered" evidence="8">
    <location>
        <begin position="149"/>
        <end position="189"/>
    </location>
</feature>
<evidence type="ECO:0000259" key="9">
    <source>
        <dbReference type="PROSITE" id="PS50157"/>
    </source>
</evidence>
<comment type="caution">
    <text evidence="10">The sequence shown here is derived from an EMBL/GenBank/DDBJ whole genome shotgun (WGS) entry which is preliminary data.</text>
</comment>
<dbReference type="PANTHER" id="PTHR24406">
    <property type="entry name" value="TRANSCRIPTIONAL REPRESSOR CTCFL-RELATED"/>
    <property type="match status" value="1"/>
</dbReference>
<name>A0ABR3K0E5_TRISP</name>
<feature type="compositionally biased region" description="Acidic residues" evidence="8">
    <location>
        <begin position="159"/>
        <end position="183"/>
    </location>
</feature>
<dbReference type="InterPro" id="IPR050888">
    <property type="entry name" value="ZnF_C2H2-type_TF"/>
</dbReference>
<sequence>MLNVCRLTDNNDSDQCNSESSEKPTTATENGQNQNGTTGNAPASSQPQTNTNSTGDTATPPPVGNLKKHTPAPSLSCIHCSLGFNHRTELQAHMILQHGQLSNDHCQRIAISADQQQHGETDSPQLLNNFNPPCTTAATTYNITNGRQTSVAVGVDVNDYNDDDDDEDDNDEDDNEEDEDEEGEKAHPTFDEKSLDTEVDLDVERPTDGQSVDLTVNSSAVQNSTNLYPCLHCGQQFSHPEILYLHTVQLHGNNGVVEQHTSTASDLIDSISSELALKKAACSSSSAAAAATVCKNTPPIASSSTISSTVDGRQIVTNQPVSHLDIKLSKLARHHLKRSHELRQPRRLVDKMPFRCEYCAKRFRAERFLYAHKKKKHAYHMVTPLLSSCESPPPPPLASDAKSPVFIPTIQLQPQQQQEPQPQPQQQQQQQQQQQPQQQPAFSNKRFLPTQMFNNGCQSPSPNHFYTTQATAPAGSYVPTVPDMTCAMCRQLMVLFQSHF</sequence>
<proteinExistence type="predicted"/>
<feature type="compositionally biased region" description="Low complexity" evidence="8">
    <location>
        <begin position="413"/>
        <end position="440"/>
    </location>
</feature>
<evidence type="ECO:0000256" key="3">
    <source>
        <dbReference type="ARBA" id="ARBA00022737"/>
    </source>
</evidence>
<evidence type="ECO:0000256" key="2">
    <source>
        <dbReference type="ARBA" id="ARBA00022723"/>
    </source>
</evidence>
<feature type="compositionally biased region" description="Polar residues" evidence="8">
    <location>
        <begin position="42"/>
        <end position="57"/>
    </location>
</feature>
<comment type="subcellular location">
    <subcellularLocation>
        <location evidence="1">Nucleus</location>
    </subcellularLocation>
</comment>
<evidence type="ECO:0000256" key="8">
    <source>
        <dbReference type="SAM" id="MobiDB-lite"/>
    </source>
</evidence>
<evidence type="ECO:0000256" key="1">
    <source>
        <dbReference type="ARBA" id="ARBA00004123"/>
    </source>
</evidence>
<dbReference type="EMBL" id="JBEUSY010000566">
    <property type="protein sequence ID" value="KAL1226591.1"/>
    <property type="molecule type" value="Genomic_DNA"/>
</dbReference>
<keyword evidence="5" id="KW-0862">Zinc</keyword>
<evidence type="ECO:0000313" key="11">
    <source>
        <dbReference type="Proteomes" id="UP001558632"/>
    </source>
</evidence>
<evidence type="ECO:0000256" key="6">
    <source>
        <dbReference type="ARBA" id="ARBA00023242"/>
    </source>
</evidence>
<feature type="compositionally biased region" description="Low complexity" evidence="8">
    <location>
        <begin position="25"/>
        <end position="41"/>
    </location>
</feature>
<dbReference type="PROSITE" id="PS00028">
    <property type="entry name" value="ZINC_FINGER_C2H2_1"/>
    <property type="match status" value="3"/>
</dbReference>
<keyword evidence="3" id="KW-0677">Repeat</keyword>
<dbReference type="SMART" id="SM00355">
    <property type="entry name" value="ZnF_C2H2"/>
    <property type="match status" value="3"/>
</dbReference>
<evidence type="ECO:0000256" key="4">
    <source>
        <dbReference type="ARBA" id="ARBA00022771"/>
    </source>
</evidence>
<keyword evidence="11" id="KW-1185">Reference proteome</keyword>
<protein>
    <submittedName>
        <fullName evidence="10">Biofilm and cell wall regulator</fullName>
    </submittedName>
</protein>